<reference evidence="4 5" key="1">
    <citation type="journal article" date="2015" name="Genome Biol. Evol.">
        <title>Characterization of Three Mycobacterium spp. with Potential Use in Bioremediation by Genome Sequencing and Comparative Genomics.</title>
        <authorList>
            <person name="Das S."/>
            <person name="Pettersson B.M."/>
            <person name="Behra P.R."/>
            <person name="Ramesh M."/>
            <person name="Dasgupta S."/>
            <person name="Bhattacharya A."/>
            <person name="Kirsebom L.A."/>
        </authorList>
    </citation>
    <scope>NUCLEOTIDE SEQUENCE [LARGE SCALE GENOMIC DNA]</scope>
    <source>
        <strain evidence="4 5">DSM 44075</strain>
    </source>
</reference>
<name>A0A0J6VWF9_9MYCO</name>
<keyword evidence="2" id="KW-0472">Membrane</keyword>
<organism evidence="4 5">
    <name type="scientific">Mycolicibacterium obuense</name>
    <dbReference type="NCBI Taxonomy" id="1807"/>
    <lineage>
        <taxon>Bacteria</taxon>
        <taxon>Bacillati</taxon>
        <taxon>Actinomycetota</taxon>
        <taxon>Actinomycetes</taxon>
        <taxon>Mycobacteriales</taxon>
        <taxon>Mycobacteriaceae</taxon>
        <taxon>Mycolicibacterium</taxon>
    </lineage>
</organism>
<protein>
    <recommendedName>
        <fullName evidence="3">DUF4190 domain-containing protein</fullName>
    </recommendedName>
</protein>
<dbReference type="Pfam" id="PF13828">
    <property type="entry name" value="DUF4190"/>
    <property type="match status" value="1"/>
</dbReference>
<accession>A0A0J6VWF9</accession>
<evidence type="ECO:0000313" key="4">
    <source>
        <dbReference type="EMBL" id="KMO73747.1"/>
    </source>
</evidence>
<evidence type="ECO:0000313" key="5">
    <source>
        <dbReference type="Proteomes" id="UP000036313"/>
    </source>
</evidence>
<keyword evidence="2" id="KW-1133">Transmembrane helix</keyword>
<feature type="compositionally biased region" description="Gly residues" evidence="1">
    <location>
        <begin position="23"/>
        <end position="40"/>
    </location>
</feature>
<keyword evidence="2" id="KW-0812">Transmembrane</keyword>
<feature type="transmembrane region" description="Helical" evidence="2">
    <location>
        <begin position="100"/>
        <end position="125"/>
    </location>
</feature>
<evidence type="ECO:0000256" key="2">
    <source>
        <dbReference type="SAM" id="Phobius"/>
    </source>
</evidence>
<dbReference type="AlphaFoldDB" id="A0A0J6VWF9"/>
<sequence length="173" mass="17472">MSDVPPPPPYGPPPYGSPPQYGNPGGYGGYGGPQGYGGYPGGPPPPSAPKNGLGTAALILAIIGVVLCWSIAGGIALGLSAIIIGFIARGRVKRGEATNGGVAIAGIALGAVAIIASLVFIPIYIGLFDQVGGTDYVDCLSRAGNDNSAVEQCAEDFQRRVEDQFSVTVTPTR</sequence>
<dbReference type="Proteomes" id="UP000036313">
    <property type="component" value="Unassembled WGS sequence"/>
</dbReference>
<feature type="transmembrane region" description="Helical" evidence="2">
    <location>
        <begin position="55"/>
        <end position="88"/>
    </location>
</feature>
<dbReference type="EMBL" id="JYNU01000025">
    <property type="protein sequence ID" value="KMO73747.1"/>
    <property type="molecule type" value="Genomic_DNA"/>
</dbReference>
<gene>
    <name evidence="4" type="ORF">MOBUDSM44075_03823</name>
</gene>
<evidence type="ECO:0000256" key="1">
    <source>
        <dbReference type="SAM" id="MobiDB-lite"/>
    </source>
</evidence>
<feature type="region of interest" description="Disordered" evidence="1">
    <location>
        <begin position="1"/>
        <end position="44"/>
    </location>
</feature>
<dbReference type="PATRIC" id="fig|1807.14.peg.3846"/>
<evidence type="ECO:0000259" key="3">
    <source>
        <dbReference type="Pfam" id="PF13828"/>
    </source>
</evidence>
<feature type="domain" description="DUF4190" evidence="3">
    <location>
        <begin position="53"/>
        <end position="119"/>
    </location>
</feature>
<dbReference type="InterPro" id="IPR025241">
    <property type="entry name" value="DUF4190"/>
</dbReference>
<feature type="compositionally biased region" description="Pro residues" evidence="1">
    <location>
        <begin position="1"/>
        <end position="17"/>
    </location>
</feature>
<comment type="caution">
    <text evidence="4">The sequence shown here is derived from an EMBL/GenBank/DDBJ whole genome shotgun (WGS) entry which is preliminary data.</text>
</comment>
<proteinExistence type="predicted"/>
<dbReference type="RefSeq" id="WP_048424268.1">
    <property type="nucleotide sequence ID" value="NZ_JYNU01000025.1"/>
</dbReference>